<gene>
    <name evidence="1" type="ORF">ACOLOM_LOCUS9649</name>
</gene>
<dbReference type="EMBL" id="CAJVPT010028570">
    <property type="protein sequence ID" value="CAG8687104.1"/>
    <property type="molecule type" value="Genomic_DNA"/>
</dbReference>
<protein>
    <submittedName>
        <fullName evidence="1">9639_t:CDS:1</fullName>
    </submittedName>
</protein>
<evidence type="ECO:0000313" key="2">
    <source>
        <dbReference type="Proteomes" id="UP000789525"/>
    </source>
</evidence>
<keyword evidence="2" id="KW-1185">Reference proteome</keyword>
<evidence type="ECO:0000313" key="1">
    <source>
        <dbReference type="EMBL" id="CAG8687104.1"/>
    </source>
</evidence>
<feature type="non-terminal residue" evidence="1">
    <location>
        <position position="1"/>
    </location>
</feature>
<dbReference type="Proteomes" id="UP000789525">
    <property type="component" value="Unassembled WGS sequence"/>
</dbReference>
<proteinExistence type="predicted"/>
<name>A0ACA9P594_9GLOM</name>
<accession>A0ACA9P594</accession>
<comment type="caution">
    <text evidence="1">The sequence shown here is derived from an EMBL/GenBank/DDBJ whole genome shotgun (WGS) entry which is preliminary data.</text>
</comment>
<reference evidence="1" key="1">
    <citation type="submission" date="2021-06" db="EMBL/GenBank/DDBJ databases">
        <authorList>
            <person name="Kallberg Y."/>
            <person name="Tangrot J."/>
            <person name="Rosling A."/>
        </authorList>
    </citation>
    <scope>NUCLEOTIDE SEQUENCE</scope>
    <source>
        <strain evidence="1">CL356</strain>
    </source>
</reference>
<sequence length="474" mass="52543">GFSGSCYAQNTKRNGPIQAGWLGDTGIRAKRELGWNMAEVVLQYLEEYAKVFDLLPHIQFSTRVVRVERSTTEGRATWVVTTEKSDTSSASGVKRETLSNVHAIFSANGRHGRPVFPSSIPGLDSWVSKGKASHSMFYREPHSYRNKTIVVVGNGPSALDLAPEIADVAKMVYRSVRNKASGSIDARDRPANESSVTAVTEKLKICTAIRSLDDPEAGIISLVDGTKLSGVDHVLFATGYEFWSPFFAEDVLRESRNEKIEPKEGLFNTGQSVIPTSKHLIPLSPSIPIGSWFILGLPRPVVPFPLVEAQCLLASAILTGKVHLDFDTEMEEFEELWEKLKEKFDGDPSMMSSEWHKLPEEKQFDYRCDLVNISGGDVDAMVPRWQRSIYAAKRELKAAWNAIDKQGKAEEKVSGVGEGGEQEWVGLMFDILREYGKSSSRGQADLRFFRAPGINTAALERGCFILGAMSWSRS</sequence>
<organism evidence="1 2">
    <name type="scientific">Acaulospora colombiana</name>
    <dbReference type="NCBI Taxonomy" id="27376"/>
    <lineage>
        <taxon>Eukaryota</taxon>
        <taxon>Fungi</taxon>
        <taxon>Fungi incertae sedis</taxon>
        <taxon>Mucoromycota</taxon>
        <taxon>Glomeromycotina</taxon>
        <taxon>Glomeromycetes</taxon>
        <taxon>Diversisporales</taxon>
        <taxon>Acaulosporaceae</taxon>
        <taxon>Acaulospora</taxon>
    </lineage>
</organism>